<name>A0A1I3SKP3_9RHOB</name>
<gene>
    <name evidence="8" type="ORF">SAMN04488095_3174</name>
</gene>
<evidence type="ECO:0000256" key="3">
    <source>
        <dbReference type="ARBA" id="ARBA00022723"/>
    </source>
</evidence>
<feature type="binding site" evidence="6">
    <location>
        <position position="60"/>
    </location>
    <ligand>
        <name>molybdate</name>
        <dbReference type="ChEBI" id="CHEBI:36264"/>
    </ligand>
</feature>
<organism evidence="8 9">
    <name type="scientific">Jannaschia pohangensis</name>
    <dbReference type="NCBI Taxonomy" id="390807"/>
    <lineage>
        <taxon>Bacteria</taxon>
        <taxon>Pseudomonadati</taxon>
        <taxon>Pseudomonadota</taxon>
        <taxon>Alphaproteobacteria</taxon>
        <taxon>Rhodobacterales</taxon>
        <taxon>Roseobacteraceae</taxon>
        <taxon>Jannaschia</taxon>
    </lineage>
</organism>
<keyword evidence="3 6" id="KW-0479">Metal-binding</keyword>
<accession>A0A1I3SKP3</accession>
<reference evidence="8 9" key="1">
    <citation type="submission" date="2016-10" db="EMBL/GenBank/DDBJ databases">
        <authorList>
            <person name="de Groot N.N."/>
        </authorList>
    </citation>
    <scope>NUCLEOTIDE SEQUENCE [LARGE SCALE GENOMIC DNA]</scope>
    <source>
        <strain evidence="8 9">DSM 19073</strain>
    </source>
</reference>
<evidence type="ECO:0000256" key="6">
    <source>
        <dbReference type="PIRSR" id="PIRSR004846-1"/>
    </source>
</evidence>
<evidence type="ECO:0000256" key="4">
    <source>
        <dbReference type="ARBA" id="ARBA00022729"/>
    </source>
</evidence>
<keyword evidence="9" id="KW-1185">Reference proteome</keyword>
<dbReference type="Pfam" id="PF13531">
    <property type="entry name" value="SBP_bac_11"/>
    <property type="match status" value="1"/>
</dbReference>
<dbReference type="PIRSF" id="PIRSF004846">
    <property type="entry name" value="ModA"/>
    <property type="match status" value="1"/>
</dbReference>
<feature type="binding site" evidence="6">
    <location>
        <position position="169"/>
    </location>
    <ligand>
        <name>molybdate</name>
        <dbReference type="ChEBI" id="CHEBI:36264"/>
    </ligand>
</feature>
<evidence type="ECO:0000256" key="1">
    <source>
        <dbReference type="ARBA" id="ARBA00009175"/>
    </source>
</evidence>
<dbReference type="PANTHER" id="PTHR30632:SF17">
    <property type="entry name" value="MOLYBDATE-BINDING PROTEIN MODA"/>
    <property type="match status" value="1"/>
</dbReference>
<feature type="chain" id="PRO_5011756384" evidence="7">
    <location>
        <begin position="26"/>
        <end position="245"/>
    </location>
</feature>
<dbReference type="GO" id="GO:0030973">
    <property type="term" value="F:molybdate ion binding"/>
    <property type="evidence" value="ECO:0007669"/>
    <property type="project" value="TreeGrafter"/>
</dbReference>
<dbReference type="InterPro" id="IPR005950">
    <property type="entry name" value="ModA"/>
</dbReference>
<dbReference type="SUPFAM" id="SSF53850">
    <property type="entry name" value="Periplasmic binding protein-like II"/>
    <property type="match status" value="1"/>
</dbReference>
<keyword evidence="2 6" id="KW-0500">Molybdenum</keyword>
<dbReference type="STRING" id="390807.SAMN04488095_3174"/>
<dbReference type="InterPro" id="IPR050682">
    <property type="entry name" value="ModA/WtpA"/>
</dbReference>
<feature type="signal peptide" evidence="7">
    <location>
        <begin position="1"/>
        <end position="25"/>
    </location>
</feature>
<evidence type="ECO:0000313" key="8">
    <source>
        <dbReference type="EMBL" id="SFJ58732.1"/>
    </source>
</evidence>
<proteinExistence type="inferred from homology"/>
<dbReference type="NCBIfam" id="TIGR01256">
    <property type="entry name" value="modA"/>
    <property type="match status" value="1"/>
</dbReference>
<dbReference type="EMBL" id="FORA01000004">
    <property type="protein sequence ID" value="SFJ58732.1"/>
    <property type="molecule type" value="Genomic_DNA"/>
</dbReference>
<comment type="similarity">
    <text evidence="1">Belongs to the bacterial solute-binding protein ModA family.</text>
</comment>
<evidence type="ECO:0000256" key="7">
    <source>
        <dbReference type="SAM" id="SignalP"/>
    </source>
</evidence>
<dbReference type="GO" id="GO:0046872">
    <property type="term" value="F:metal ion binding"/>
    <property type="evidence" value="ECO:0007669"/>
    <property type="project" value="UniProtKB-KW"/>
</dbReference>
<feature type="binding site" evidence="6">
    <location>
        <position position="187"/>
    </location>
    <ligand>
        <name>molybdate</name>
        <dbReference type="ChEBI" id="CHEBI:36264"/>
    </ligand>
</feature>
<dbReference type="Proteomes" id="UP000199110">
    <property type="component" value="Unassembled WGS sequence"/>
</dbReference>
<evidence type="ECO:0000256" key="2">
    <source>
        <dbReference type="ARBA" id="ARBA00022505"/>
    </source>
</evidence>
<evidence type="ECO:0000313" key="9">
    <source>
        <dbReference type="Proteomes" id="UP000199110"/>
    </source>
</evidence>
<feature type="binding site" evidence="6">
    <location>
        <position position="37"/>
    </location>
    <ligand>
        <name>molybdate</name>
        <dbReference type="ChEBI" id="CHEBI:36264"/>
    </ligand>
</feature>
<sequence>MRPDPTRRGLLLAGSAALLARPARAAPDALVVMAAASLKPALDEIAATWPDPVALAYGGSGAIARQIAAGAPADVVLLAATDWMDWLVSQGAVEGAARSVAGNRLVMAGTPGGGPVCLSAAAVLARLGTGRLAMGDPMSVPAGRYGQQALETLGIWAALSEHLLMTDNVRAALAYVARGDVPLGLVYASDARGTGVEVAAEIPAPTHAPIVYPAALVRGARPGAADLLAHIAGSQAIFAAHGFAA</sequence>
<dbReference type="PANTHER" id="PTHR30632">
    <property type="entry name" value="MOLYBDATE-BINDING PERIPLASMIC PROTEIN"/>
    <property type="match status" value="1"/>
</dbReference>
<protein>
    <submittedName>
        <fullName evidence="8">Molybdate transport system substrate-binding protein</fullName>
    </submittedName>
</protein>
<dbReference type="GO" id="GO:0030288">
    <property type="term" value="C:outer membrane-bounded periplasmic space"/>
    <property type="evidence" value="ECO:0007669"/>
    <property type="project" value="TreeGrafter"/>
</dbReference>
<comment type="subunit">
    <text evidence="5">The complex is composed of two ATP-binding proteins (ModC), two transmembrane proteins (ModB) and a solute-binding protein (ModA).</text>
</comment>
<dbReference type="FunFam" id="3.40.190.10:FF:000035">
    <property type="entry name" value="Molybdate ABC transporter substrate-binding protein"/>
    <property type="match status" value="1"/>
</dbReference>
<feature type="binding site" evidence="6">
    <location>
        <position position="142"/>
    </location>
    <ligand>
        <name>molybdate</name>
        <dbReference type="ChEBI" id="CHEBI:36264"/>
    </ligand>
</feature>
<keyword evidence="4 7" id="KW-0732">Signal</keyword>
<dbReference type="AlphaFoldDB" id="A0A1I3SKP3"/>
<dbReference type="GO" id="GO:1901359">
    <property type="term" value="F:tungstate binding"/>
    <property type="evidence" value="ECO:0007669"/>
    <property type="project" value="UniProtKB-ARBA"/>
</dbReference>
<evidence type="ECO:0000256" key="5">
    <source>
        <dbReference type="ARBA" id="ARBA00062515"/>
    </source>
</evidence>
<dbReference type="GO" id="GO:0015689">
    <property type="term" value="P:molybdate ion transport"/>
    <property type="evidence" value="ECO:0007669"/>
    <property type="project" value="InterPro"/>
</dbReference>
<dbReference type="Gene3D" id="3.40.190.10">
    <property type="entry name" value="Periplasmic binding protein-like II"/>
    <property type="match status" value="2"/>
</dbReference>